<keyword evidence="3" id="KW-1185">Reference proteome</keyword>
<sequence>MLFFLPGAVRGPSARAGAAARKPWAQALGSAGEGVNPGPPRLSVAPAAPCL</sequence>
<protein>
    <submittedName>
        <fullName evidence="2">Uncharacterized protein</fullName>
    </submittedName>
</protein>
<organism evidence="2 3">
    <name type="scientific">Pseudoroseomonas cervicalis ATCC 49957</name>
    <dbReference type="NCBI Taxonomy" id="525371"/>
    <lineage>
        <taxon>Bacteria</taxon>
        <taxon>Pseudomonadati</taxon>
        <taxon>Pseudomonadota</taxon>
        <taxon>Alphaproteobacteria</taxon>
        <taxon>Acetobacterales</taxon>
        <taxon>Roseomonadaceae</taxon>
        <taxon>Roseomonas</taxon>
    </lineage>
</organism>
<dbReference type="Proteomes" id="UP000005324">
    <property type="component" value="Unassembled WGS sequence"/>
</dbReference>
<dbReference type="AlphaFoldDB" id="D5RJ32"/>
<evidence type="ECO:0000313" key="3">
    <source>
        <dbReference type="Proteomes" id="UP000005324"/>
    </source>
</evidence>
<feature type="region of interest" description="Disordered" evidence="1">
    <location>
        <begin position="29"/>
        <end position="51"/>
    </location>
</feature>
<reference evidence="2 3" key="1">
    <citation type="submission" date="2010-04" db="EMBL/GenBank/DDBJ databases">
        <authorList>
            <person name="Qin X."/>
            <person name="Bachman B."/>
            <person name="Battles P."/>
            <person name="Bell A."/>
            <person name="Bess C."/>
            <person name="Bickham C."/>
            <person name="Chaboub L."/>
            <person name="Chen D."/>
            <person name="Coyle M."/>
            <person name="Deiros D.R."/>
            <person name="Dinh H."/>
            <person name="Forbes L."/>
            <person name="Fowler G."/>
            <person name="Francisco L."/>
            <person name="Fu Q."/>
            <person name="Gubbala S."/>
            <person name="Hale W."/>
            <person name="Han Y."/>
            <person name="Hemphill L."/>
            <person name="Highlander S.K."/>
            <person name="Hirani K."/>
            <person name="Hogues M."/>
            <person name="Jackson L."/>
            <person name="Jakkamsetti A."/>
            <person name="Javaid M."/>
            <person name="Jiang H."/>
            <person name="Korchina V."/>
            <person name="Kovar C."/>
            <person name="Lara F."/>
            <person name="Lee S."/>
            <person name="Mata R."/>
            <person name="Mathew T."/>
            <person name="Moen C."/>
            <person name="Morales K."/>
            <person name="Munidasa M."/>
            <person name="Nazareth L."/>
            <person name="Ngo R."/>
            <person name="Nguyen L."/>
            <person name="Okwuonu G."/>
            <person name="Ongeri F."/>
            <person name="Patil S."/>
            <person name="Petrosino J."/>
            <person name="Pham C."/>
            <person name="Pham P."/>
            <person name="Pu L.-L."/>
            <person name="Puazo M."/>
            <person name="Raj R."/>
            <person name="Reid J."/>
            <person name="Rouhana J."/>
            <person name="Saada N."/>
            <person name="Shang Y."/>
            <person name="Simmons D."/>
            <person name="Thornton R."/>
            <person name="Warren J."/>
            <person name="Weissenberger G."/>
            <person name="Zhang J."/>
            <person name="Zhang L."/>
            <person name="Zhou C."/>
            <person name="Zhu D."/>
            <person name="Muzny D."/>
            <person name="Worley K."/>
            <person name="Gibbs R."/>
        </authorList>
    </citation>
    <scope>NUCLEOTIDE SEQUENCE [LARGE SCALE GENOMIC DNA]</scope>
    <source>
        <strain evidence="2 3">ATCC 49957</strain>
    </source>
</reference>
<dbReference type="HOGENOM" id="CLU_3103327_0_0_5"/>
<dbReference type="EMBL" id="ADVL01000181">
    <property type="protein sequence ID" value="EFH12679.1"/>
    <property type="molecule type" value="Genomic_DNA"/>
</dbReference>
<name>D5RJ32_9PROT</name>
<evidence type="ECO:0000313" key="2">
    <source>
        <dbReference type="EMBL" id="EFH12679.1"/>
    </source>
</evidence>
<proteinExistence type="predicted"/>
<gene>
    <name evidence="2" type="ORF">HMPREF0731_1092</name>
</gene>
<comment type="caution">
    <text evidence="2">The sequence shown here is derived from an EMBL/GenBank/DDBJ whole genome shotgun (WGS) entry which is preliminary data.</text>
</comment>
<evidence type="ECO:0000256" key="1">
    <source>
        <dbReference type="SAM" id="MobiDB-lite"/>
    </source>
</evidence>
<accession>D5RJ32</accession>